<dbReference type="PROSITE" id="PS50893">
    <property type="entry name" value="ABC_TRANSPORTER_2"/>
    <property type="match status" value="1"/>
</dbReference>
<keyword evidence="6" id="KW-0547">Nucleotide-binding</keyword>
<dbReference type="PANTHER" id="PTHR43297">
    <property type="entry name" value="OLIGOPEPTIDE TRANSPORT ATP-BINDING PROTEIN APPD"/>
    <property type="match status" value="1"/>
</dbReference>
<reference evidence="11" key="1">
    <citation type="submission" date="2021-12" db="EMBL/GenBank/DDBJ databases">
        <authorList>
            <person name="Rodrigo-Torres L."/>
            <person name="Arahal R. D."/>
            <person name="Lucena T."/>
        </authorList>
    </citation>
    <scope>NUCLEOTIDE SEQUENCE</scope>
    <source>
        <strain evidence="11">CECT 8226</strain>
    </source>
</reference>
<feature type="domain" description="ABC transporter" evidence="10">
    <location>
        <begin position="21"/>
        <end position="263"/>
    </location>
</feature>
<dbReference type="InterPro" id="IPR050388">
    <property type="entry name" value="ABC_Ni/Peptide_Import"/>
</dbReference>
<evidence type="ECO:0000256" key="4">
    <source>
        <dbReference type="ARBA" id="ARBA00022475"/>
    </source>
</evidence>
<keyword evidence="5" id="KW-0997">Cell inner membrane</keyword>
<dbReference type="PROSITE" id="PS00211">
    <property type="entry name" value="ABC_TRANSPORTER_1"/>
    <property type="match status" value="1"/>
</dbReference>
<gene>
    <name evidence="11" type="primary">cntD_2</name>
    <name evidence="11" type="ORF">VHP8226_03237</name>
</gene>
<dbReference type="Gene3D" id="3.40.50.300">
    <property type="entry name" value="P-loop containing nucleotide triphosphate hydrolases"/>
    <property type="match status" value="1"/>
</dbReference>
<evidence type="ECO:0000256" key="5">
    <source>
        <dbReference type="ARBA" id="ARBA00022519"/>
    </source>
</evidence>
<evidence type="ECO:0000259" key="10">
    <source>
        <dbReference type="PROSITE" id="PS50893"/>
    </source>
</evidence>
<keyword evidence="4" id="KW-1003">Cell membrane</keyword>
<dbReference type="Pfam" id="PF00005">
    <property type="entry name" value="ABC_tran"/>
    <property type="match status" value="1"/>
</dbReference>
<dbReference type="SUPFAM" id="SSF52540">
    <property type="entry name" value="P-loop containing nucleoside triphosphate hydrolases"/>
    <property type="match status" value="1"/>
</dbReference>
<keyword evidence="12" id="KW-1185">Reference proteome</keyword>
<keyword evidence="9" id="KW-0472">Membrane</keyword>
<evidence type="ECO:0000256" key="8">
    <source>
        <dbReference type="ARBA" id="ARBA00022967"/>
    </source>
</evidence>
<dbReference type="InterPro" id="IPR003439">
    <property type="entry name" value="ABC_transporter-like_ATP-bd"/>
</dbReference>
<dbReference type="SMART" id="SM00382">
    <property type="entry name" value="AAA"/>
    <property type="match status" value="1"/>
</dbReference>
<dbReference type="InterPro" id="IPR003593">
    <property type="entry name" value="AAA+_ATPase"/>
</dbReference>
<evidence type="ECO:0000256" key="3">
    <source>
        <dbReference type="ARBA" id="ARBA00022448"/>
    </source>
</evidence>
<dbReference type="InterPro" id="IPR027417">
    <property type="entry name" value="P-loop_NTPase"/>
</dbReference>
<comment type="similarity">
    <text evidence="2">Belongs to the ABC transporter superfamily.</text>
</comment>
<accession>A0ABM8ZLV2</accession>
<comment type="caution">
    <text evidence="11">The sequence shown here is derived from an EMBL/GenBank/DDBJ whole genome shotgun (WGS) entry which is preliminary data.</text>
</comment>
<evidence type="ECO:0000313" key="12">
    <source>
        <dbReference type="Proteomes" id="UP000838160"/>
    </source>
</evidence>
<dbReference type="PANTHER" id="PTHR43297:SF14">
    <property type="entry name" value="ATPASE AAA-TYPE CORE DOMAIN-CONTAINING PROTEIN"/>
    <property type="match status" value="1"/>
</dbReference>
<evidence type="ECO:0000256" key="6">
    <source>
        <dbReference type="ARBA" id="ARBA00022741"/>
    </source>
</evidence>
<protein>
    <submittedName>
        <fullName evidence="11">Metal-staphylopine import system ATP-binding protein CntD</fullName>
    </submittedName>
</protein>
<dbReference type="EMBL" id="CAKLCM010000003">
    <property type="protein sequence ID" value="CAH0529473.1"/>
    <property type="molecule type" value="Genomic_DNA"/>
</dbReference>
<proteinExistence type="inferred from homology"/>
<comment type="subcellular location">
    <subcellularLocation>
        <location evidence="1">Cell inner membrane</location>
        <topology evidence="1">Peripheral membrane protein</topology>
    </subcellularLocation>
</comment>
<dbReference type="GO" id="GO:0005524">
    <property type="term" value="F:ATP binding"/>
    <property type="evidence" value="ECO:0007669"/>
    <property type="project" value="UniProtKB-KW"/>
</dbReference>
<sequence length="269" mass="28850">MVLLLCYIITLRTAVNVQPILSVDHLTVADSQRVLFQDISFELYQGEIVAIMGPSGIGKSMLSKAIAGFLPQDIAVTGSIIFNNDSVADKPILQRSASQRPAVIFQDALQALNPLARIEQQLALAVTSGQSRLNQANKSHVTQLLSQLGFSDPSAILPLYPSQLSGGQRQRICIAMALLGQANLLIADEPTSALDPVTETEILSLFNHNVKSQHKSGLLITHDLHAAMACDKLVVIADGSVVAYGTPEHAITQGQHPYCQQLAELLASV</sequence>
<keyword evidence="3" id="KW-0813">Transport</keyword>
<name>A0ABM8ZLV2_9VIBR</name>
<evidence type="ECO:0000256" key="2">
    <source>
        <dbReference type="ARBA" id="ARBA00005417"/>
    </source>
</evidence>
<keyword evidence="8" id="KW-1278">Translocase</keyword>
<keyword evidence="7 11" id="KW-0067">ATP-binding</keyword>
<evidence type="ECO:0000313" key="11">
    <source>
        <dbReference type="EMBL" id="CAH0529473.1"/>
    </source>
</evidence>
<evidence type="ECO:0000256" key="1">
    <source>
        <dbReference type="ARBA" id="ARBA00004417"/>
    </source>
</evidence>
<organism evidence="11 12">
    <name type="scientific">Vibrio hippocampi</name>
    <dbReference type="NCBI Taxonomy" id="654686"/>
    <lineage>
        <taxon>Bacteria</taxon>
        <taxon>Pseudomonadati</taxon>
        <taxon>Pseudomonadota</taxon>
        <taxon>Gammaproteobacteria</taxon>
        <taxon>Vibrionales</taxon>
        <taxon>Vibrionaceae</taxon>
        <taxon>Vibrio</taxon>
    </lineage>
</organism>
<evidence type="ECO:0000256" key="9">
    <source>
        <dbReference type="ARBA" id="ARBA00023136"/>
    </source>
</evidence>
<evidence type="ECO:0000256" key="7">
    <source>
        <dbReference type="ARBA" id="ARBA00022840"/>
    </source>
</evidence>
<dbReference type="Proteomes" id="UP000838160">
    <property type="component" value="Unassembled WGS sequence"/>
</dbReference>
<dbReference type="InterPro" id="IPR017871">
    <property type="entry name" value="ABC_transporter-like_CS"/>
</dbReference>